<proteinExistence type="predicted"/>
<evidence type="ECO:0000313" key="3">
    <source>
        <dbReference type="Proteomes" id="UP000198824"/>
    </source>
</evidence>
<dbReference type="Proteomes" id="UP000198824">
    <property type="component" value="Unassembled WGS sequence"/>
</dbReference>
<gene>
    <name evidence="2" type="ORF">SAMN05192580_1950</name>
</gene>
<dbReference type="RefSeq" id="WP_093315965.1">
    <property type="nucleotide sequence ID" value="NZ_FOZG01000002.1"/>
</dbReference>
<dbReference type="EMBL" id="FOZG01000002">
    <property type="protein sequence ID" value="SFR96222.1"/>
    <property type="molecule type" value="Genomic_DNA"/>
</dbReference>
<accession>A0A1I6KYC9</accession>
<dbReference type="Pfam" id="PF01841">
    <property type="entry name" value="Transglut_core"/>
    <property type="match status" value="1"/>
</dbReference>
<protein>
    <submittedName>
        <fullName evidence="2">Transglutaminase-like enzyme, putative cysteine protease</fullName>
    </submittedName>
</protein>
<evidence type="ECO:0000313" key="2">
    <source>
        <dbReference type="EMBL" id="SFR96222.1"/>
    </source>
</evidence>
<dbReference type="InterPro" id="IPR038765">
    <property type="entry name" value="Papain-like_cys_pep_sf"/>
</dbReference>
<keyword evidence="2" id="KW-0378">Hydrolase</keyword>
<feature type="domain" description="Transglutaminase-like" evidence="1">
    <location>
        <begin position="176"/>
        <end position="247"/>
    </location>
</feature>
<dbReference type="PANTHER" id="PTHR33490">
    <property type="entry name" value="BLR5614 PROTEIN-RELATED"/>
    <property type="match status" value="1"/>
</dbReference>
<sequence length="292" mass="31259">MRYAVTHRTRFRYEHPVRFARCNLRLKPVAAAGQTLESHALTITPAADSRPAIDPGYPVEVRRVVIDTPARDLVIESRATLSVGRVAPAPAEDDASVATVAAEALACRTLDAHAPANYLYPSPLIPLDPAIAAYAAQDVGEARGVVDAVLALTRRIRTEFRYDGNATAFDTPPADAFAKRHGVCQDFAQVMISGLRGLGLPAAYVSGYLRTIPPPGKPRLVGVDATHAWVDVWCGNRLGWLGFDPTNGCTVGADHIVTAIGRDYGDVAPIDGIFMGQDGQRIEVSVDVEPLA</sequence>
<dbReference type="InterPro" id="IPR002931">
    <property type="entry name" value="Transglutaminase-like"/>
</dbReference>
<dbReference type="STRING" id="1166337.SAMN05192580_1950"/>
<dbReference type="Gene3D" id="3.10.620.30">
    <property type="match status" value="1"/>
</dbReference>
<dbReference type="SMART" id="SM00460">
    <property type="entry name" value="TGc"/>
    <property type="match status" value="1"/>
</dbReference>
<dbReference type="InterPro" id="IPR013589">
    <property type="entry name" value="Bac_transglu_N"/>
</dbReference>
<dbReference type="Pfam" id="PF08379">
    <property type="entry name" value="Bact_transglu_N"/>
    <property type="match status" value="1"/>
</dbReference>
<dbReference type="SUPFAM" id="SSF54001">
    <property type="entry name" value="Cysteine proteinases"/>
    <property type="match status" value="1"/>
</dbReference>
<dbReference type="PANTHER" id="PTHR33490:SF7">
    <property type="entry name" value="BLR2979 PROTEIN"/>
    <property type="match status" value="1"/>
</dbReference>
<dbReference type="GO" id="GO:0006508">
    <property type="term" value="P:proteolysis"/>
    <property type="evidence" value="ECO:0007669"/>
    <property type="project" value="UniProtKB-KW"/>
</dbReference>
<keyword evidence="3" id="KW-1185">Reference proteome</keyword>
<name>A0A1I6KYC9_9SPHN</name>
<reference evidence="2 3" key="1">
    <citation type="submission" date="2016-10" db="EMBL/GenBank/DDBJ databases">
        <authorList>
            <person name="de Groot N.N."/>
        </authorList>
    </citation>
    <scope>NUCLEOTIDE SEQUENCE [LARGE SCALE GENOMIC DNA]</scope>
    <source>
        <strain evidence="2 3">S5-249</strain>
    </source>
</reference>
<evidence type="ECO:0000259" key="1">
    <source>
        <dbReference type="SMART" id="SM00460"/>
    </source>
</evidence>
<organism evidence="2 3">
    <name type="scientific">Sphingomonas jatrophae</name>
    <dbReference type="NCBI Taxonomy" id="1166337"/>
    <lineage>
        <taxon>Bacteria</taxon>
        <taxon>Pseudomonadati</taxon>
        <taxon>Pseudomonadota</taxon>
        <taxon>Alphaproteobacteria</taxon>
        <taxon>Sphingomonadales</taxon>
        <taxon>Sphingomonadaceae</taxon>
        <taxon>Sphingomonas</taxon>
    </lineage>
</organism>
<dbReference type="GO" id="GO:0008233">
    <property type="term" value="F:peptidase activity"/>
    <property type="evidence" value="ECO:0007669"/>
    <property type="project" value="UniProtKB-KW"/>
</dbReference>
<dbReference type="AlphaFoldDB" id="A0A1I6KYC9"/>
<dbReference type="OrthoDB" id="9804023at2"/>
<keyword evidence="2" id="KW-0645">Protease</keyword>